<dbReference type="STRING" id="3469.A0A4Y7IC79"/>
<dbReference type="CDD" id="cd09272">
    <property type="entry name" value="RNase_HI_RT_Ty1"/>
    <property type="match status" value="1"/>
</dbReference>
<dbReference type="InterPro" id="IPR013103">
    <property type="entry name" value="RVT_2"/>
</dbReference>
<evidence type="ECO:0000259" key="1">
    <source>
        <dbReference type="Pfam" id="PF07727"/>
    </source>
</evidence>
<protein>
    <recommendedName>
        <fullName evidence="1">Reverse transcriptase Ty1/copia-type domain-containing protein</fullName>
    </recommendedName>
</protein>
<reference evidence="2 3" key="1">
    <citation type="journal article" date="2018" name="Science">
        <title>The opium poppy genome and morphinan production.</title>
        <authorList>
            <person name="Guo L."/>
            <person name="Winzer T."/>
            <person name="Yang X."/>
            <person name="Li Y."/>
            <person name="Ning Z."/>
            <person name="He Z."/>
            <person name="Teodor R."/>
            <person name="Lu Y."/>
            <person name="Bowser T.A."/>
            <person name="Graham I.A."/>
            <person name="Ye K."/>
        </authorList>
    </citation>
    <scope>NUCLEOTIDE SEQUENCE [LARGE SCALE GENOMIC DNA]</scope>
    <source>
        <strain evidence="3">cv. HN1</strain>
        <tissue evidence="2">Leaves</tissue>
    </source>
</reference>
<dbReference type="Gramene" id="RZC46523">
    <property type="protein sequence ID" value="RZC46523"/>
    <property type="gene ID" value="C5167_039470"/>
</dbReference>
<dbReference type="EMBL" id="CM010715">
    <property type="protein sequence ID" value="RZC46523.1"/>
    <property type="molecule type" value="Genomic_DNA"/>
</dbReference>
<gene>
    <name evidence="2" type="ORF">C5167_039470</name>
</gene>
<sequence>MMFIMQRRRTTQGTGGTSSTKRMIRDKYAYCQKFTSREFLLEFVNQKQAQSGYYSMRTRFHLTVNIECFVTKVTSIANPDEFGTIVRNKAKLVAQGCSQIEGIDFDETFAPVARLESIRLLLAHACFLKVKLFQMDIKSAFLNGNLKEEVYVAQPKGLEILISQIMKGFSRGGADKTLFTKWSGKDVVIAQVYVDDIIYGSTSEKLAKDFQVSLGKEFEMSNAGELKFGLDKSTPKLKPMPTTATRPDIAFSMGCGARFQGKPKESHLVAAKRIIRYVNHMVGMCGRQKKYIRGFYYVVLNLVASHRKKQNSQSLSTCEAEYIAAGSCCTQLLWMKQMLVDYGIDTGIMKIFCDNSSAIRITKNPVEHSRTKHIDIRMTGAKSAYLYAYCRKFTSREFMLEFVNQKQAQSGYLSMRARGVVDNCIQNGSMELRGITP</sequence>
<organism evidence="2 3">
    <name type="scientific">Papaver somniferum</name>
    <name type="common">Opium poppy</name>
    <dbReference type="NCBI Taxonomy" id="3469"/>
    <lineage>
        <taxon>Eukaryota</taxon>
        <taxon>Viridiplantae</taxon>
        <taxon>Streptophyta</taxon>
        <taxon>Embryophyta</taxon>
        <taxon>Tracheophyta</taxon>
        <taxon>Spermatophyta</taxon>
        <taxon>Magnoliopsida</taxon>
        <taxon>Ranunculales</taxon>
        <taxon>Papaveraceae</taxon>
        <taxon>Papaveroideae</taxon>
        <taxon>Papaver</taxon>
    </lineage>
</organism>
<proteinExistence type="predicted"/>
<accession>A0A4Y7IC79</accession>
<evidence type="ECO:0000313" key="3">
    <source>
        <dbReference type="Proteomes" id="UP000316621"/>
    </source>
</evidence>
<dbReference type="AlphaFoldDB" id="A0A4Y7IC79"/>
<keyword evidence="3" id="KW-1185">Reference proteome</keyword>
<dbReference type="OMA" id="HIDIRMT"/>
<dbReference type="PANTHER" id="PTHR11439:SF486">
    <property type="entry name" value="RLK (RECEPTOR-LIKE KINASE) PROTEIN, PUTATIVE-RELATED"/>
    <property type="match status" value="1"/>
</dbReference>
<dbReference type="PANTHER" id="PTHR11439">
    <property type="entry name" value="GAG-POL-RELATED RETROTRANSPOSON"/>
    <property type="match status" value="1"/>
</dbReference>
<name>A0A4Y7IC79_PAPSO</name>
<evidence type="ECO:0000313" key="2">
    <source>
        <dbReference type="EMBL" id="RZC46523.1"/>
    </source>
</evidence>
<dbReference type="Proteomes" id="UP000316621">
    <property type="component" value="Chromosome 1"/>
</dbReference>
<dbReference type="Pfam" id="PF07727">
    <property type="entry name" value="RVT_2"/>
    <property type="match status" value="1"/>
</dbReference>
<feature type="domain" description="Reverse transcriptase Ty1/copia-type" evidence="1">
    <location>
        <begin position="84"/>
        <end position="160"/>
    </location>
</feature>